<dbReference type="AlphaFoldDB" id="A0A6J6Z304"/>
<reference evidence="1" key="1">
    <citation type="submission" date="2020-05" db="EMBL/GenBank/DDBJ databases">
        <authorList>
            <person name="Chiriac C."/>
            <person name="Salcher M."/>
            <person name="Ghai R."/>
            <person name="Kavagutti S V."/>
        </authorList>
    </citation>
    <scope>NUCLEOTIDE SEQUENCE</scope>
</reference>
<name>A0A6J6Z304_9ZZZZ</name>
<sequence length="77" mass="8301">MIEAPLMAVVPEVAFCTNCAAFTAALKVVVPVLVREILPRPWEPPTIPVKVMSPEPVVIVRPLVSPDCELTVPAKLT</sequence>
<evidence type="ECO:0000313" key="1">
    <source>
        <dbReference type="EMBL" id="CAB4816230.1"/>
    </source>
</evidence>
<proteinExistence type="predicted"/>
<protein>
    <submittedName>
        <fullName evidence="1">Unannotated protein</fullName>
    </submittedName>
</protein>
<gene>
    <name evidence="1" type="ORF">UFOPK3037_01694</name>
</gene>
<dbReference type="EMBL" id="CAFAAO010000040">
    <property type="protein sequence ID" value="CAB4816230.1"/>
    <property type="molecule type" value="Genomic_DNA"/>
</dbReference>
<accession>A0A6J6Z304</accession>
<organism evidence="1">
    <name type="scientific">freshwater metagenome</name>
    <dbReference type="NCBI Taxonomy" id="449393"/>
    <lineage>
        <taxon>unclassified sequences</taxon>
        <taxon>metagenomes</taxon>
        <taxon>ecological metagenomes</taxon>
    </lineage>
</organism>